<feature type="transmembrane region" description="Helical" evidence="1">
    <location>
        <begin position="5"/>
        <end position="24"/>
    </location>
</feature>
<dbReference type="EMBL" id="LAZR01031754">
    <property type="protein sequence ID" value="KKL52824.1"/>
    <property type="molecule type" value="Genomic_DNA"/>
</dbReference>
<evidence type="ECO:0000256" key="1">
    <source>
        <dbReference type="SAM" id="Phobius"/>
    </source>
</evidence>
<keyword evidence="1" id="KW-0812">Transmembrane</keyword>
<protein>
    <submittedName>
        <fullName evidence="2">Uncharacterized protein</fullName>
    </submittedName>
</protein>
<sequence length="55" mass="5505">MKPTIALVACVAIICVTIIELYALSLGHDGALLLSSVGAIFAFAGAAIGFKIAGK</sequence>
<accession>A0A0F9CUI6</accession>
<proteinExistence type="predicted"/>
<reference evidence="2" key="1">
    <citation type="journal article" date="2015" name="Nature">
        <title>Complex archaea that bridge the gap between prokaryotes and eukaryotes.</title>
        <authorList>
            <person name="Spang A."/>
            <person name="Saw J.H."/>
            <person name="Jorgensen S.L."/>
            <person name="Zaremba-Niedzwiedzka K."/>
            <person name="Martijn J."/>
            <person name="Lind A.E."/>
            <person name="van Eijk R."/>
            <person name="Schleper C."/>
            <person name="Guy L."/>
            <person name="Ettema T.J."/>
        </authorList>
    </citation>
    <scope>NUCLEOTIDE SEQUENCE</scope>
</reference>
<keyword evidence="1" id="KW-1133">Transmembrane helix</keyword>
<comment type="caution">
    <text evidence="2">The sequence shown here is derived from an EMBL/GenBank/DDBJ whole genome shotgun (WGS) entry which is preliminary data.</text>
</comment>
<keyword evidence="1" id="KW-0472">Membrane</keyword>
<name>A0A0F9CUI6_9ZZZZ</name>
<evidence type="ECO:0000313" key="2">
    <source>
        <dbReference type="EMBL" id="KKL52824.1"/>
    </source>
</evidence>
<organism evidence="2">
    <name type="scientific">marine sediment metagenome</name>
    <dbReference type="NCBI Taxonomy" id="412755"/>
    <lineage>
        <taxon>unclassified sequences</taxon>
        <taxon>metagenomes</taxon>
        <taxon>ecological metagenomes</taxon>
    </lineage>
</organism>
<gene>
    <name evidence="2" type="ORF">LCGC14_2281600</name>
</gene>
<dbReference type="AlphaFoldDB" id="A0A0F9CUI6"/>
<feature type="transmembrane region" description="Helical" evidence="1">
    <location>
        <begin position="30"/>
        <end position="50"/>
    </location>
</feature>